<evidence type="ECO:0000256" key="5">
    <source>
        <dbReference type="ARBA" id="ARBA00023331"/>
    </source>
</evidence>
<keyword evidence="5" id="KW-0166">Nematocyst</keyword>
<dbReference type="InterPro" id="IPR015926">
    <property type="entry name" value="Cytolysin/lectin"/>
</dbReference>
<dbReference type="Gene3D" id="2.60.270.20">
    <property type="entry name" value="Cytolysin/lectin"/>
    <property type="match status" value="1"/>
</dbReference>
<proteinExistence type="predicted"/>
<evidence type="ECO:0000256" key="4">
    <source>
        <dbReference type="ARBA" id="ARBA00023298"/>
    </source>
</evidence>
<organism evidence="6 7">
    <name type="scientific">Nothobranchius furzeri</name>
    <name type="common">Turquoise killifish</name>
    <dbReference type="NCBI Taxonomy" id="105023"/>
    <lineage>
        <taxon>Eukaryota</taxon>
        <taxon>Metazoa</taxon>
        <taxon>Chordata</taxon>
        <taxon>Craniata</taxon>
        <taxon>Vertebrata</taxon>
        <taxon>Euteleostomi</taxon>
        <taxon>Actinopterygii</taxon>
        <taxon>Neopterygii</taxon>
        <taxon>Teleostei</taxon>
        <taxon>Neoteleostei</taxon>
        <taxon>Acanthomorphata</taxon>
        <taxon>Ovalentaria</taxon>
        <taxon>Atherinomorphae</taxon>
        <taxon>Cyprinodontiformes</taxon>
        <taxon>Nothobranchiidae</taxon>
        <taxon>Nothobranchius</taxon>
    </lineage>
</organism>
<comment type="subcellular location">
    <subcellularLocation>
        <location evidence="2">Nematocyst</location>
    </subcellularLocation>
    <subcellularLocation>
        <location evidence="1">Target cell membrane</location>
    </subcellularLocation>
</comment>
<evidence type="ECO:0000256" key="3">
    <source>
        <dbReference type="ARBA" id="ARBA00022537"/>
    </source>
</evidence>
<dbReference type="InterPro" id="IPR050677">
    <property type="entry name" value="Actinoporin_PFT"/>
</dbReference>
<name>A0A9D2XT15_NOTFU</name>
<gene>
    <name evidence="6" type="ORF">G4P62_011529</name>
</gene>
<keyword evidence="3" id="KW-1052">Target cell membrane</keyword>
<evidence type="ECO:0000256" key="1">
    <source>
        <dbReference type="ARBA" id="ARBA00004175"/>
    </source>
</evidence>
<comment type="caution">
    <text evidence="6">The sequence shown here is derived from an EMBL/GenBank/DDBJ whole genome shotgun (WGS) entry which is preliminary data.</text>
</comment>
<evidence type="ECO:0000313" key="7">
    <source>
        <dbReference type="Proteomes" id="UP000822369"/>
    </source>
</evidence>
<sequence>MAEYCDVTVTNSTSGYFLTNPQYHMEHGQPQSFLPSVIEPGKSGNATFIKTPYTAYGVAVVVTYDIVKKATQTKTGQIVFFCSVTCSFLYNNWFGLGVFDHSQPCGEYLYSKMQDGKQEGFLRQKASDGLLSHSKGRVKVSGTMTAGRQADLNLVVTDC</sequence>
<protein>
    <submittedName>
        <fullName evidence="6">LOC107387147-like protein</fullName>
    </submittedName>
</protein>
<dbReference type="GO" id="GO:0042151">
    <property type="term" value="C:nematocyst"/>
    <property type="evidence" value="ECO:0007669"/>
    <property type="project" value="UniProtKB-SubCell"/>
</dbReference>
<dbReference type="OMA" id="INTQCNS"/>
<evidence type="ECO:0000256" key="2">
    <source>
        <dbReference type="ARBA" id="ARBA00004532"/>
    </source>
</evidence>
<keyword evidence="4" id="KW-1053">Target membrane</keyword>
<dbReference type="AlphaFoldDB" id="A0A9D2XT15"/>
<dbReference type="EMBL" id="JAAVVJ010000015">
    <property type="protein sequence ID" value="KAF7206734.1"/>
    <property type="molecule type" value="Genomic_DNA"/>
</dbReference>
<dbReference type="KEGG" id="nfu:107387147"/>
<evidence type="ECO:0000313" key="6">
    <source>
        <dbReference type="EMBL" id="KAF7206734.1"/>
    </source>
</evidence>
<dbReference type="Proteomes" id="UP000822369">
    <property type="component" value="Chromosome 15"/>
</dbReference>
<dbReference type="GO" id="GO:0044218">
    <property type="term" value="C:other organism cell membrane"/>
    <property type="evidence" value="ECO:0007669"/>
    <property type="project" value="UniProtKB-KW"/>
</dbReference>
<reference evidence="6" key="1">
    <citation type="submission" date="2020-03" db="EMBL/GenBank/DDBJ databases">
        <title>Intra-Species Differences in Population Size shape Life History and Genome Evolution.</title>
        <authorList>
            <person name="Willemsen D."/>
            <person name="Cui R."/>
            <person name="Valenzano D.R."/>
        </authorList>
    </citation>
    <scope>NUCLEOTIDE SEQUENCE</scope>
    <source>
        <strain evidence="6">GRZ</strain>
        <tissue evidence="6">Whole</tissue>
    </source>
</reference>
<accession>A0A9D2XT15</accession>
<dbReference type="PANTHER" id="PTHR40388">
    <property type="entry name" value="BRYOPORIN"/>
    <property type="match status" value="1"/>
</dbReference>
<keyword evidence="4" id="KW-0472">Membrane</keyword>
<dbReference type="SUPFAM" id="SSF63724">
    <property type="entry name" value="Cytolysin/lectin"/>
    <property type="match status" value="1"/>
</dbReference>
<dbReference type="PANTHER" id="PTHR40388:SF1">
    <property type="entry name" value="BRYOPORIN"/>
    <property type="match status" value="1"/>
</dbReference>